<dbReference type="InterPro" id="IPR023393">
    <property type="entry name" value="START-like_dom_sf"/>
</dbReference>
<dbReference type="SUPFAM" id="SSF55961">
    <property type="entry name" value="Bet v1-like"/>
    <property type="match status" value="1"/>
</dbReference>
<dbReference type="RefSeq" id="WP_368655009.1">
    <property type="nucleotide sequence ID" value="NZ_CP162599.1"/>
</dbReference>
<evidence type="ECO:0008006" key="2">
    <source>
        <dbReference type="Google" id="ProtNLM"/>
    </source>
</evidence>
<proteinExistence type="predicted"/>
<evidence type="ECO:0000313" key="1">
    <source>
        <dbReference type="EMBL" id="XDK34335.1"/>
    </source>
</evidence>
<organism evidence="1">
    <name type="scientific">Ornithinibacillus sp. 4-3</name>
    <dbReference type="NCBI Taxonomy" id="3231488"/>
    <lineage>
        <taxon>Bacteria</taxon>
        <taxon>Bacillati</taxon>
        <taxon>Bacillota</taxon>
        <taxon>Bacilli</taxon>
        <taxon>Bacillales</taxon>
        <taxon>Bacillaceae</taxon>
        <taxon>Ornithinibacillus</taxon>
    </lineage>
</organism>
<accession>A0AB39HUY0</accession>
<dbReference type="Gene3D" id="3.30.530.20">
    <property type="match status" value="1"/>
</dbReference>
<dbReference type="AlphaFoldDB" id="A0AB39HUY0"/>
<reference evidence="1" key="1">
    <citation type="submission" date="2024-07" db="EMBL/GenBank/DDBJ databases">
        <title>Halotolerant mesophilic bacterium Ornithinibacillus sp. 4-3, sp. nov., isolated from soil.</title>
        <authorList>
            <person name="Sidarenka A.V."/>
            <person name="Guliayeva D.E."/>
            <person name="Leanovich S.I."/>
            <person name="Hileuskaya K.S."/>
            <person name="Akhremchuk A.E."/>
            <person name="Sikolenko M.A."/>
            <person name="Valentovich L.N."/>
        </authorList>
    </citation>
    <scope>NUCLEOTIDE SEQUENCE</scope>
    <source>
        <strain evidence="1">4-3</strain>
    </source>
</reference>
<dbReference type="EMBL" id="CP162599">
    <property type="protein sequence ID" value="XDK34335.1"/>
    <property type="molecule type" value="Genomic_DNA"/>
</dbReference>
<protein>
    <recommendedName>
        <fullName evidence="2">SRPBCC domain-containing protein</fullName>
    </recommendedName>
</protein>
<name>A0AB39HUY0_9BACI</name>
<gene>
    <name evidence="1" type="ORF">AB4Y30_08280</name>
</gene>
<sequence>MAHPKSSILIQKNVEVIWNAITNDESFSEWYAPGSKWSIPKLEVGSKANFTLMPNV</sequence>